<dbReference type="InterPro" id="IPR029068">
    <property type="entry name" value="Glyas_Bleomycin-R_OHBP_Dase"/>
</dbReference>
<sequence length="362" mass="41233">MTTPFQLLGFDHVRFIVGNAKQAAHYYQSIFGFEQVAYEGLETGSRDQVTYVMKQNDIYFLLTSPLHAQSELNEHIRLHGDGVQDVAYTVDDAKKAWEVTTSRGATSIREPQVIEDENGSIVMASIKSYGDVIHTFVERKNYKGFLPGYKKSNSTAKVNPTGLNFIDHIVGNQPDGDMEKIVSWYEKIFDFHRFWTADDKDISTEFTSLRSIVVASENHKVKMPINEPAEGIKKSQIQEFVEFYSGAGVQHIAFATDDIITTVKKLRENGLDCLPTPKTYYENLEERVGKIDEDMEVISDLGILIDRDEQGYLLQIFTRPIQDRPTLFFEIIQRKGAESFGKGNFKALFQSIEREQARRGTL</sequence>
<comment type="similarity">
    <text evidence="1">Belongs to the 4HPPD family.</text>
</comment>
<reference evidence="7 8" key="1">
    <citation type="submission" date="2019-08" db="EMBL/GenBank/DDBJ databases">
        <title>Complete genome sequence of Candidatus Uab amorphum.</title>
        <authorList>
            <person name="Shiratori T."/>
            <person name="Suzuki S."/>
            <person name="Kakizawa Y."/>
            <person name="Ishida K."/>
        </authorList>
    </citation>
    <scope>NUCLEOTIDE SEQUENCE [LARGE SCALE GENOMIC DNA]</scope>
    <source>
        <strain evidence="7 8">SRT547</strain>
    </source>
</reference>
<dbReference type="GO" id="GO:0046872">
    <property type="term" value="F:metal ion binding"/>
    <property type="evidence" value="ECO:0007669"/>
    <property type="project" value="UniProtKB-KW"/>
</dbReference>
<dbReference type="PIRSF" id="PIRSF009283">
    <property type="entry name" value="HPP_dOase"/>
    <property type="match status" value="1"/>
</dbReference>
<dbReference type="Pfam" id="PF14696">
    <property type="entry name" value="Glyoxalase_5"/>
    <property type="match status" value="1"/>
</dbReference>
<proteinExistence type="inferred from homology"/>
<evidence type="ECO:0000256" key="2">
    <source>
        <dbReference type="ARBA" id="ARBA00022723"/>
    </source>
</evidence>
<dbReference type="PROSITE" id="PS51819">
    <property type="entry name" value="VOC"/>
    <property type="match status" value="2"/>
</dbReference>
<keyword evidence="2 5" id="KW-0479">Metal-binding</keyword>
<dbReference type="FunFam" id="3.10.180.10:FF:000001">
    <property type="entry name" value="4-hydroxyphenylpyruvate dioxygenase"/>
    <property type="match status" value="1"/>
</dbReference>
<name>A0A5S9IIK9_UABAM</name>
<dbReference type="RefSeq" id="WP_151966582.1">
    <property type="nucleotide sequence ID" value="NZ_AP019860.1"/>
</dbReference>
<dbReference type="Gene3D" id="3.10.180.10">
    <property type="entry name" value="2,3-Dihydroxybiphenyl 1,2-Dioxygenase, domain 1"/>
    <property type="match status" value="2"/>
</dbReference>
<keyword evidence="7" id="KW-0560">Oxidoreductase</keyword>
<evidence type="ECO:0000256" key="3">
    <source>
        <dbReference type="ARBA" id="ARBA00022737"/>
    </source>
</evidence>
<dbReference type="NCBIfam" id="TIGR01263">
    <property type="entry name" value="4HPPD"/>
    <property type="match status" value="1"/>
</dbReference>
<evidence type="ECO:0000256" key="5">
    <source>
        <dbReference type="PIRSR" id="PIRSR009283-1"/>
    </source>
</evidence>
<dbReference type="CDD" id="cd07250">
    <property type="entry name" value="HPPD_C_like"/>
    <property type="match status" value="1"/>
</dbReference>
<comment type="cofactor">
    <cofactor evidence="5">
        <name>Fe cation</name>
        <dbReference type="ChEBI" id="CHEBI:24875"/>
    </cofactor>
    <text evidence="5">Binds 1 Fe cation per subunit.</text>
</comment>
<dbReference type="CDD" id="cd08342">
    <property type="entry name" value="HPPD_N_like"/>
    <property type="match status" value="1"/>
</dbReference>
<accession>A0A5S9IIK9</accession>
<dbReference type="InterPro" id="IPR005956">
    <property type="entry name" value="4OHPhenylPyrv_dOase"/>
</dbReference>
<evidence type="ECO:0000256" key="4">
    <source>
        <dbReference type="ARBA" id="ARBA00023004"/>
    </source>
</evidence>
<evidence type="ECO:0000313" key="7">
    <source>
        <dbReference type="EMBL" id="BBM82334.1"/>
    </source>
</evidence>
<keyword evidence="7" id="KW-0670">Pyruvate</keyword>
<dbReference type="SUPFAM" id="SSF54593">
    <property type="entry name" value="Glyoxalase/Bleomycin resistance protein/Dihydroxybiphenyl dioxygenase"/>
    <property type="match status" value="1"/>
</dbReference>
<dbReference type="InterPro" id="IPR004360">
    <property type="entry name" value="Glyas_Fos-R_dOase_dom"/>
</dbReference>
<dbReference type="GO" id="GO:0003868">
    <property type="term" value="F:4-hydroxyphenylpyruvate dioxygenase activity"/>
    <property type="evidence" value="ECO:0007669"/>
    <property type="project" value="InterPro"/>
</dbReference>
<dbReference type="Pfam" id="PF00903">
    <property type="entry name" value="Glyoxalase"/>
    <property type="match status" value="1"/>
</dbReference>
<evidence type="ECO:0000256" key="1">
    <source>
        <dbReference type="ARBA" id="ARBA00005877"/>
    </source>
</evidence>
<dbReference type="PANTHER" id="PTHR11959">
    <property type="entry name" value="4-HYDROXYPHENYLPYRUVATE DIOXYGENASE"/>
    <property type="match status" value="1"/>
</dbReference>
<keyword evidence="4 5" id="KW-0408">Iron</keyword>
<feature type="binding site" evidence="5">
    <location>
        <position position="168"/>
    </location>
    <ligand>
        <name>Fe cation</name>
        <dbReference type="ChEBI" id="CHEBI:24875"/>
    </ligand>
</feature>
<dbReference type="GO" id="GO:0006572">
    <property type="term" value="P:L-tyrosine catabolic process"/>
    <property type="evidence" value="ECO:0007669"/>
    <property type="project" value="TreeGrafter"/>
</dbReference>
<dbReference type="Proteomes" id="UP000326354">
    <property type="component" value="Chromosome"/>
</dbReference>
<feature type="binding site" evidence="5">
    <location>
        <position position="251"/>
    </location>
    <ligand>
        <name>Fe cation</name>
        <dbReference type="ChEBI" id="CHEBI:24875"/>
    </ligand>
</feature>
<dbReference type="PANTHER" id="PTHR11959:SF1">
    <property type="entry name" value="4-HYDROXYPHENYLPYRUVATE DIOXYGENASE"/>
    <property type="match status" value="1"/>
</dbReference>
<keyword evidence="8" id="KW-1185">Reference proteome</keyword>
<keyword evidence="3" id="KW-0677">Repeat</keyword>
<dbReference type="OrthoDB" id="9788468at2"/>
<dbReference type="InterPro" id="IPR037523">
    <property type="entry name" value="VOC_core"/>
</dbReference>
<feature type="domain" description="VOC" evidence="6">
    <location>
        <begin position="165"/>
        <end position="319"/>
    </location>
</feature>
<organism evidence="7 8">
    <name type="scientific">Uabimicrobium amorphum</name>
    <dbReference type="NCBI Taxonomy" id="2596890"/>
    <lineage>
        <taxon>Bacteria</taxon>
        <taxon>Pseudomonadati</taxon>
        <taxon>Planctomycetota</taxon>
        <taxon>Candidatus Uabimicrobiia</taxon>
        <taxon>Candidatus Uabimicrobiales</taxon>
        <taxon>Candidatus Uabimicrobiaceae</taxon>
        <taxon>Candidatus Uabimicrobium</taxon>
    </lineage>
</organism>
<keyword evidence="7" id="KW-0223">Dioxygenase</keyword>
<feature type="binding site" evidence="5">
    <location>
        <position position="330"/>
    </location>
    <ligand>
        <name>Fe cation</name>
        <dbReference type="ChEBI" id="CHEBI:24875"/>
    </ligand>
</feature>
<dbReference type="KEGG" id="uam:UABAM_00677"/>
<gene>
    <name evidence="7" type="ORF">UABAM_00677</name>
</gene>
<evidence type="ECO:0000259" key="6">
    <source>
        <dbReference type="PROSITE" id="PS51819"/>
    </source>
</evidence>
<dbReference type="AlphaFoldDB" id="A0A5S9IIK9"/>
<protein>
    <submittedName>
        <fullName evidence="7">4-hydroxyphenylpyruvate dioxygenase</fullName>
    </submittedName>
</protein>
<feature type="domain" description="VOC" evidence="6">
    <location>
        <begin position="9"/>
        <end position="139"/>
    </location>
</feature>
<dbReference type="InterPro" id="IPR041736">
    <property type="entry name" value="4OHPhenylPyrv_dOase_N"/>
</dbReference>
<evidence type="ECO:0000313" key="8">
    <source>
        <dbReference type="Proteomes" id="UP000326354"/>
    </source>
</evidence>
<dbReference type="EMBL" id="AP019860">
    <property type="protein sequence ID" value="BBM82334.1"/>
    <property type="molecule type" value="Genomic_DNA"/>
</dbReference>
<dbReference type="InterPro" id="IPR041735">
    <property type="entry name" value="4OHPhenylPyrv_dOase_C"/>
</dbReference>